<keyword evidence="2" id="KW-1185">Reference proteome</keyword>
<evidence type="ECO:0000313" key="2">
    <source>
        <dbReference type="Proteomes" id="UP000825935"/>
    </source>
</evidence>
<organism evidence="1 2">
    <name type="scientific">Ceratopteris richardii</name>
    <name type="common">Triangle waterfern</name>
    <dbReference type="NCBI Taxonomy" id="49495"/>
    <lineage>
        <taxon>Eukaryota</taxon>
        <taxon>Viridiplantae</taxon>
        <taxon>Streptophyta</taxon>
        <taxon>Embryophyta</taxon>
        <taxon>Tracheophyta</taxon>
        <taxon>Polypodiopsida</taxon>
        <taxon>Polypodiidae</taxon>
        <taxon>Polypodiales</taxon>
        <taxon>Pteridineae</taxon>
        <taxon>Pteridaceae</taxon>
        <taxon>Parkerioideae</taxon>
        <taxon>Ceratopteris</taxon>
    </lineage>
</organism>
<dbReference type="EMBL" id="CM035406">
    <property type="protein sequence ID" value="KAH7447201.1"/>
    <property type="molecule type" value="Genomic_DNA"/>
</dbReference>
<comment type="caution">
    <text evidence="1">The sequence shown here is derived from an EMBL/GenBank/DDBJ whole genome shotgun (WGS) entry which is preliminary data.</text>
</comment>
<protein>
    <submittedName>
        <fullName evidence="1">Uncharacterized protein</fullName>
    </submittedName>
</protein>
<proteinExistence type="predicted"/>
<dbReference type="AlphaFoldDB" id="A0A8T2VFE7"/>
<name>A0A8T2VFE7_CERRI</name>
<dbReference type="Proteomes" id="UP000825935">
    <property type="component" value="Chromosome 1"/>
</dbReference>
<reference evidence="1" key="1">
    <citation type="submission" date="2021-08" db="EMBL/GenBank/DDBJ databases">
        <title>WGS assembly of Ceratopteris richardii.</title>
        <authorList>
            <person name="Marchant D.B."/>
            <person name="Chen G."/>
            <person name="Jenkins J."/>
            <person name="Shu S."/>
            <person name="Leebens-Mack J."/>
            <person name="Grimwood J."/>
            <person name="Schmutz J."/>
            <person name="Soltis P."/>
            <person name="Soltis D."/>
            <person name="Chen Z.-H."/>
        </authorList>
    </citation>
    <scope>NUCLEOTIDE SEQUENCE</scope>
    <source>
        <strain evidence="1">Whitten #5841</strain>
        <tissue evidence="1">Leaf</tissue>
    </source>
</reference>
<sequence>MPFHLSSGRMDLSHIFEHVNGMQEKQYSVLGPFYRKSGVLEEGYSSFINPTIAHQIVFETSMKCMCSASLMTRKTLYHCTVSHNTHPMSSCAILKGQINKLNGTYNKKPAIA</sequence>
<gene>
    <name evidence="1" type="ORF">KP509_01G096600</name>
</gene>
<accession>A0A8T2VFE7</accession>
<evidence type="ECO:0000313" key="1">
    <source>
        <dbReference type="EMBL" id="KAH7447201.1"/>
    </source>
</evidence>